<proteinExistence type="predicted"/>
<feature type="compositionally biased region" description="Low complexity" evidence="1">
    <location>
        <begin position="60"/>
        <end position="90"/>
    </location>
</feature>
<gene>
    <name evidence="2" type="ORF">POL25_35785</name>
</gene>
<name>A0ABT5E8W9_9BACT</name>
<dbReference type="Proteomes" id="UP001221686">
    <property type="component" value="Unassembled WGS sequence"/>
</dbReference>
<accession>A0ABT5E8W9</accession>
<evidence type="ECO:0000256" key="1">
    <source>
        <dbReference type="SAM" id="MobiDB-lite"/>
    </source>
</evidence>
<feature type="region of interest" description="Disordered" evidence="1">
    <location>
        <begin position="38"/>
        <end position="106"/>
    </location>
</feature>
<comment type="caution">
    <text evidence="2">The sequence shown here is derived from an EMBL/GenBank/DDBJ whole genome shotgun (WGS) entry which is preliminary data.</text>
</comment>
<protein>
    <submittedName>
        <fullName evidence="2">Uncharacterized protein</fullName>
    </submittedName>
</protein>
<sequence>MFGHFGDNHQRHGYVHCRGLAAAAAALVLLGCPGGGGDGETEAAPSSSDDTGETGGTSETGGPADPPTSTSSTSGTDTTSPETTVTATSVDPGSTTDTTGEPPVDACHLADDNVACDPLVDRSGDIAVSHEHLYPHATLLAAPDQPTALEACDIYAQDCPEGQKCTVIGAQWDALACVPLTQFPRQRGEFCGTEDDGDTCDAGLLCQFDAMVGSQVCQPLCGCSQTNPTCGENERCVLYNSWILPKCERLCDPLDLSTCGAGEVCIKGQWVNDFFCEVDLSGATGEFGDACDKGNGCDPGYSCEAPEYVPGGCPDGAIACCTPMCNLGDPQCPDGTECRDYFGGFGLAPAQCLDDVGFCTVEAMSRVERTELPWTR</sequence>
<dbReference type="EMBL" id="JAQNDL010000003">
    <property type="protein sequence ID" value="MDC0722306.1"/>
    <property type="molecule type" value="Genomic_DNA"/>
</dbReference>
<evidence type="ECO:0000313" key="2">
    <source>
        <dbReference type="EMBL" id="MDC0722306.1"/>
    </source>
</evidence>
<organism evidence="2 3">
    <name type="scientific">Nannocystis bainbridge</name>
    <dbReference type="NCBI Taxonomy" id="2995303"/>
    <lineage>
        <taxon>Bacteria</taxon>
        <taxon>Pseudomonadati</taxon>
        <taxon>Myxococcota</taxon>
        <taxon>Polyangia</taxon>
        <taxon>Nannocystales</taxon>
        <taxon>Nannocystaceae</taxon>
        <taxon>Nannocystis</taxon>
    </lineage>
</organism>
<keyword evidence="3" id="KW-1185">Reference proteome</keyword>
<dbReference type="RefSeq" id="WP_272090840.1">
    <property type="nucleotide sequence ID" value="NZ_JAQNDL010000003.1"/>
</dbReference>
<reference evidence="2 3" key="1">
    <citation type="submission" date="2022-11" db="EMBL/GenBank/DDBJ databases">
        <title>Minimal conservation of predation-associated metabolite biosynthetic gene clusters underscores biosynthetic potential of Myxococcota including descriptions for ten novel species: Archangium lansinium sp. nov., Myxococcus landrumus sp. nov., Nannocystis bai.</title>
        <authorList>
            <person name="Ahearne A."/>
            <person name="Stevens C."/>
            <person name="Dowd S."/>
        </authorList>
    </citation>
    <scope>NUCLEOTIDE SEQUENCE [LARGE SCALE GENOMIC DNA]</scope>
    <source>
        <strain evidence="2 3">BB15-2</strain>
    </source>
</reference>
<evidence type="ECO:0000313" key="3">
    <source>
        <dbReference type="Proteomes" id="UP001221686"/>
    </source>
</evidence>